<keyword evidence="1" id="KW-0732">Signal</keyword>
<comment type="caution">
    <text evidence="2">The sequence shown here is derived from an EMBL/GenBank/DDBJ whole genome shotgun (WGS) entry which is preliminary data.</text>
</comment>
<evidence type="ECO:0000313" key="2">
    <source>
        <dbReference type="EMBL" id="OQE05755.1"/>
    </source>
</evidence>
<accession>A0A1V6RVE3</accession>
<evidence type="ECO:0000256" key="1">
    <source>
        <dbReference type="SAM" id="SignalP"/>
    </source>
</evidence>
<proteinExistence type="predicted"/>
<dbReference type="EMBL" id="MDYP01000022">
    <property type="protein sequence ID" value="OQE05755.1"/>
    <property type="molecule type" value="Genomic_DNA"/>
</dbReference>
<dbReference type="Proteomes" id="UP000191518">
    <property type="component" value="Unassembled WGS sequence"/>
</dbReference>
<dbReference type="AlphaFoldDB" id="A0A1V6RVE3"/>
<gene>
    <name evidence="2" type="ORF">PENVUL_c022G02909</name>
</gene>
<feature type="chain" id="PRO_5012573818" evidence="1">
    <location>
        <begin position="18"/>
        <end position="89"/>
    </location>
</feature>
<protein>
    <submittedName>
        <fullName evidence="2">Uncharacterized protein</fullName>
    </submittedName>
</protein>
<organism evidence="2 3">
    <name type="scientific">Penicillium vulpinum</name>
    <dbReference type="NCBI Taxonomy" id="29845"/>
    <lineage>
        <taxon>Eukaryota</taxon>
        <taxon>Fungi</taxon>
        <taxon>Dikarya</taxon>
        <taxon>Ascomycota</taxon>
        <taxon>Pezizomycotina</taxon>
        <taxon>Eurotiomycetes</taxon>
        <taxon>Eurotiomycetidae</taxon>
        <taxon>Eurotiales</taxon>
        <taxon>Aspergillaceae</taxon>
        <taxon>Penicillium</taxon>
    </lineage>
</organism>
<evidence type="ECO:0000313" key="3">
    <source>
        <dbReference type="Proteomes" id="UP000191518"/>
    </source>
</evidence>
<keyword evidence="3" id="KW-1185">Reference proteome</keyword>
<name>A0A1V6RVE3_9EURO</name>
<sequence>MKISVIAIFALLGLVASSPSSSRPEKRELGYDVGECNGTSCRRNLVNSRCGYRSCVGNRGGDGTKCYIQKNSGATFYPVGCKDSHWLCP</sequence>
<feature type="signal peptide" evidence="1">
    <location>
        <begin position="1"/>
        <end position="17"/>
    </location>
</feature>
<reference evidence="3" key="1">
    <citation type="journal article" date="2017" name="Nat. Microbiol.">
        <title>Global analysis of biosynthetic gene clusters reveals vast potential of secondary metabolite production in Penicillium species.</title>
        <authorList>
            <person name="Nielsen J.C."/>
            <person name="Grijseels S."/>
            <person name="Prigent S."/>
            <person name="Ji B."/>
            <person name="Dainat J."/>
            <person name="Nielsen K.F."/>
            <person name="Frisvad J.C."/>
            <person name="Workman M."/>
            <person name="Nielsen J."/>
        </authorList>
    </citation>
    <scope>NUCLEOTIDE SEQUENCE [LARGE SCALE GENOMIC DNA]</scope>
    <source>
        <strain evidence="3">IBT 29486</strain>
    </source>
</reference>